<evidence type="ECO:0000256" key="2">
    <source>
        <dbReference type="SAM" id="Phobius"/>
    </source>
</evidence>
<reference evidence="3" key="6">
    <citation type="journal article" date="2002" name="Nature">
        <title>Analysis of the mouse transcriptome based on functional annotation of 60,770 full-length cDNAs.</title>
        <authorList>
            <consortium name="The FANTOM Consortium and the RIKEN Genome Exploration Research Group Phase I and II Team"/>
        </authorList>
    </citation>
    <scope>NUCLEOTIDE SEQUENCE</scope>
    <source>
        <strain evidence="3">C57BL/6J</strain>
        <tissue evidence="3">Tongue</tissue>
    </source>
</reference>
<dbReference type="AlphaFoldDB" id="Q9CV08"/>
<keyword evidence="2" id="KW-0472">Membrane</keyword>
<reference evidence="3" key="1">
    <citation type="journal article" date="1999" name="Methods Enzymol.">
        <title>High-efficiency full-length cDNA cloning.</title>
        <authorList>
            <person name="Carninci P."/>
            <person name="Hayashizaki Y."/>
        </authorList>
    </citation>
    <scope>NUCLEOTIDE SEQUENCE</scope>
    <source>
        <strain evidence="3">C57BL/6J</strain>
        <tissue evidence="3">Tongue</tissue>
    </source>
</reference>
<dbReference type="EMBL" id="AK010082">
    <property type="protein sequence ID" value="BAB26689.2"/>
    <property type="molecule type" value="mRNA"/>
</dbReference>
<gene>
    <name evidence="4" type="primary">Tmem94</name>
    <name evidence="4" type="synonym">2310067B10Rik</name>
</gene>
<evidence type="ECO:0000313" key="4">
    <source>
        <dbReference type="MGI" id="MGI:1919197"/>
    </source>
</evidence>
<evidence type="ECO:0000256" key="1">
    <source>
        <dbReference type="SAM" id="MobiDB-lite"/>
    </source>
</evidence>
<reference evidence="3" key="4">
    <citation type="submission" date="2000-07" db="EMBL/GenBank/DDBJ databases">
        <authorList>
            <person name="Adachi J."/>
            <person name="Aizawa K."/>
            <person name="Akahira S."/>
            <person name="Akimura T."/>
            <person name="Arai A."/>
            <person name="Aono H."/>
            <person name="Arakawa T."/>
            <person name="Bono H."/>
            <person name="Carninci P."/>
            <person name="Fukuda S."/>
            <person name="Fukunishi Y."/>
            <person name="Furuno M."/>
            <person name="Hanagaki T."/>
            <person name="Hara A."/>
            <person name="Hayatsu N."/>
            <person name="Hiramoto K."/>
            <person name="Hiraoka T."/>
            <person name="Hori F."/>
            <person name="Imotani K."/>
            <person name="Ishii Y."/>
            <person name="Itoh M."/>
            <person name="Izawa M."/>
            <person name="Kasukawa T."/>
            <person name="Kato H."/>
            <person name="Kawai J."/>
            <person name="Kojima Y."/>
            <person name="Konno H."/>
            <person name="Kouda M."/>
            <person name="Koya S."/>
            <person name="Kurihara C."/>
            <person name="Matsuyama T."/>
            <person name="Miyazaki A."/>
            <person name="Nishi K."/>
            <person name="Nomura K."/>
            <person name="Numazaki R."/>
            <person name="Ohno M."/>
            <person name="Okazaki Y."/>
            <person name="Okido T."/>
            <person name="Owa C."/>
            <person name="Saito H."/>
            <person name="Saito R."/>
            <person name="Sakai C."/>
            <person name="Sakai K."/>
            <person name="Sano H."/>
            <person name="Sasaki D."/>
            <person name="Shibata K."/>
            <person name="Shibata Y."/>
            <person name="Shinagawa A."/>
            <person name="Shiraki T."/>
            <person name="Sogabe Y."/>
            <person name="Suzuki H."/>
            <person name="Tagami M."/>
            <person name="Tagawa A."/>
            <person name="Takahashi F."/>
            <person name="Tanaka T."/>
            <person name="Tejima Y."/>
            <person name="Toya T."/>
            <person name="Yamamura T."/>
            <person name="Yasunishi A."/>
            <person name="Yoshida K."/>
            <person name="Yoshino M."/>
            <person name="Muramatsu M."/>
            <person name="Hayashizaki Y."/>
        </authorList>
    </citation>
    <scope>NUCLEOTIDE SEQUENCE</scope>
    <source>
        <strain evidence="3">C57BL/6J</strain>
        <tissue evidence="3">Tongue</tissue>
    </source>
</reference>
<reference evidence="3" key="7">
    <citation type="journal article" date="2005" name="Science">
        <title>The Transcriptional Landscape of the Mammalian Genome.</title>
        <authorList>
            <consortium name="The FANTOM Consortium"/>
            <consortium name="Riken Genome Exploration Research Group and Genome Science Group (Genome Network Project Core Group)"/>
        </authorList>
    </citation>
    <scope>NUCLEOTIDE SEQUENCE</scope>
    <source>
        <strain evidence="3">C57BL/6J</strain>
        <tissue evidence="3">Tongue</tissue>
    </source>
</reference>
<keyword evidence="2" id="KW-1133">Transmembrane helix</keyword>
<keyword evidence="2" id="KW-0812">Transmembrane</keyword>
<evidence type="ECO:0000313" key="3">
    <source>
        <dbReference type="EMBL" id="BAB26689.2"/>
    </source>
</evidence>
<proteinExistence type="evidence at transcript level"/>
<reference evidence="3" key="5">
    <citation type="journal article" date="2001" name="Nature">
        <title>Functional annotation of a full-length mouse cDNA collection.</title>
        <authorList>
            <consortium name="The RIKEN Genome Exploration Research Group Phase II Team and the FANTOM Consortium"/>
        </authorList>
    </citation>
    <scope>NUCLEOTIDE SEQUENCE</scope>
    <source>
        <strain evidence="3">C57BL/6J</strain>
        <tissue evidence="3">Tongue</tissue>
    </source>
</reference>
<reference evidence="3" key="3">
    <citation type="journal article" date="2000" name="Genome Res.">
        <title>RIKEN integrated sequence analysis (RISA) system--384-format sequencing pipeline with 384 multicapillary sequencer.</title>
        <authorList>
            <person name="Shibata K."/>
            <person name="Itoh M."/>
            <person name="Aizawa K."/>
            <person name="Nagaoka S."/>
            <person name="Sasaki N."/>
            <person name="Carninci P."/>
            <person name="Konno H."/>
            <person name="Akiyama J."/>
            <person name="Nishi K."/>
            <person name="Kitsunai T."/>
            <person name="Tashiro H."/>
            <person name="Itoh M."/>
            <person name="Sumi N."/>
            <person name="Ishii Y."/>
            <person name="Nakamura S."/>
            <person name="Hazama M."/>
            <person name="Nishine T."/>
            <person name="Harada A."/>
            <person name="Yamamoto R."/>
            <person name="Matsumoto H."/>
            <person name="Sakaguchi S."/>
            <person name="Ikegami T."/>
            <person name="Kashiwagi K."/>
            <person name="Fujiwake S."/>
            <person name="Inoue K."/>
            <person name="Togawa Y."/>
            <person name="Izawa M."/>
            <person name="Ohara E."/>
            <person name="Watahiki M."/>
            <person name="Yoneda Y."/>
            <person name="Ishikawa T."/>
            <person name="Ozawa K."/>
            <person name="Tanaka T."/>
            <person name="Matsuura S."/>
            <person name="Kawai J."/>
            <person name="Okazaki Y."/>
            <person name="Muramatsu M."/>
            <person name="Inoue Y."/>
            <person name="Kira A."/>
            <person name="Hayashizaki Y."/>
        </authorList>
    </citation>
    <scope>NUCLEOTIDE SEQUENCE</scope>
    <source>
        <strain evidence="3">C57BL/6J</strain>
        <tissue evidence="3">Tongue</tissue>
    </source>
</reference>
<name>Q9CV08_MOUSE</name>
<feature type="transmembrane region" description="Helical" evidence="2">
    <location>
        <begin position="104"/>
        <end position="124"/>
    </location>
</feature>
<dbReference type="MGI" id="MGI:1919197">
    <property type="gene designation" value="Tmem94"/>
</dbReference>
<sequence>MYDLRPLVKGSSAPPPCVPHLRGPLTRHPLLLHLRQPQCLLESRGYCCSRCCILLPMSHLPRQGPACGPKTFPSSGLEDGKGPPHPGAPMSADHKSSTEDPAQAHVALALVLGDIFYFFFFFFLTGK</sequence>
<protein>
    <submittedName>
        <fullName evidence="3">Uncharacterized protein</fullName>
    </submittedName>
</protein>
<accession>Q9CV08</accession>
<feature type="region of interest" description="Disordered" evidence="1">
    <location>
        <begin position="62"/>
        <end position="98"/>
    </location>
</feature>
<organism evidence="3">
    <name type="scientific">Mus musculus</name>
    <name type="common">Mouse</name>
    <dbReference type="NCBI Taxonomy" id="10090"/>
    <lineage>
        <taxon>Eukaryota</taxon>
        <taxon>Metazoa</taxon>
        <taxon>Chordata</taxon>
        <taxon>Craniata</taxon>
        <taxon>Vertebrata</taxon>
        <taxon>Euteleostomi</taxon>
        <taxon>Mammalia</taxon>
        <taxon>Eutheria</taxon>
        <taxon>Euarchontoglires</taxon>
        <taxon>Glires</taxon>
        <taxon>Rodentia</taxon>
        <taxon>Myomorpha</taxon>
        <taxon>Muroidea</taxon>
        <taxon>Muridae</taxon>
        <taxon>Murinae</taxon>
        <taxon>Mus</taxon>
        <taxon>Mus</taxon>
    </lineage>
</organism>
<dbReference type="AGR" id="MGI:1919197"/>
<reference evidence="3" key="2">
    <citation type="journal article" date="2000" name="Genome Res.">
        <title>Normalization and subtraction of cap-trapper-selected cDNAs to prepare full-length cDNA libraries for rapid discovery of new genes.</title>
        <authorList>
            <person name="Carninci P."/>
            <person name="Shibata Y."/>
            <person name="Hayatsu N."/>
            <person name="Sugahara Y."/>
            <person name="Shibata K."/>
            <person name="Itoh M."/>
            <person name="Konno H."/>
            <person name="Okazaki Y."/>
            <person name="Muramatsu M."/>
            <person name="Hayashizaki Y."/>
        </authorList>
    </citation>
    <scope>NUCLEOTIDE SEQUENCE</scope>
    <source>
        <strain evidence="3">C57BL/6J</strain>
        <tissue evidence="3">Tongue</tissue>
    </source>
</reference>
<reference evidence="3" key="8">
    <citation type="journal article" date="2005" name="Science">
        <title>Antisense Transcription in the Mammalian Transcriptome.</title>
        <authorList>
            <consortium name="RIKEN Genome Exploration Research Group and Genome Science Group (Genome Network Project Core Group) and the FANTOM Consortium"/>
        </authorList>
    </citation>
    <scope>NUCLEOTIDE SEQUENCE</scope>
    <source>
        <strain evidence="3">C57BL/6J</strain>
        <tissue evidence="3">Tongue</tissue>
    </source>
</reference>